<dbReference type="InterPro" id="IPR041033">
    <property type="entry name" value="SpaA_PFL_dom_1"/>
</dbReference>
<feature type="domain" description="SpaA-like prealbumin fold" evidence="11">
    <location>
        <begin position="935"/>
        <end position="1027"/>
    </location>
</feature>
<evidence type="ECO:0000259" key="10">
    <source>
        <dbReference type="Pfam" id="PF05737"/>
    </source>
</evidence>
<protein>
    <submittedName>
        <fullName evidence="13">LPXTG-motif cell wall anchor domain-containing protein</fullName>
    </submittedName>
</protein>
<dbReference type="InterPro" id="IPR041171">
    <property type="entry name" value="SDR_Ig"/>
</dbReference>
<dbReference type="Proteomes" id="UP000192940">
    <property type="component" value="Chromosome I"/>
</dbReference>
<dbReference type="PANTHER" id="PTHR36108">
    <property type="entry name" value="COLOSSIN-B-RELATED"/>
    <property type="match status" value="1"/>
</dbReference>
<dbReference type="Gene3D" id="2.60.40.10">
    <property type="entry name" value="Immunoglobulins"/>
    <property type="match status" value="4"/>
</dbReference>
<feature type="domain" description="Collagen binding" evidence="10">
    <location>
        <begin position="786"/>
        <end position="906"/>
    </location>
</feature>
<evidence type="ECO:0000256" key="3">
    <source>
        <dbReference type="ARBA" id="ARBA00022512"/>
    </source>
</evidence>
<feature type="domain" description="Collagen binding" evidence="10">
    <location>
        <begin position="365"/>
        <end position="481"/>
    </location>
</feature>
<keyword evidence="8" id="KW-0812">Transmembrane</keyword>
<evidence type="ECO:0000313" key="13">
    <source>
        <dbReference type="EMBL" id="SMF73429.1"/>
    </source>
</evidence>
<keyword evidence="6" id="KW-0572">Peptidoglycan-anchor</keyword>
<evidence type="ECO:0000256" key="6">
    <source>
        <dbReference type="ARBA" id="ARBA00023088"/>
    </source>
</evidence>
<evidence type="ECO:0000256" key="2">
    <source>
        <dbReference type="ARBA" id="ARBA00007257"/>
    </source>
</evidence>
<feature type="compositionally biased region" description="Basic and acidic residues" evidence="7">
    <location>
        <begin position="1343"/>
        <end position="1357"/>
    </location>
</feature>
<feature type="domain" description="SDR-like Ig" evidence="12">
    <location>
        <begin position="108"/>
        <end position="197"/>
    </location>
</feature>
<comment type="subcellular location">
    <subcellularLocation>
        <location evidence="1">Secreted</location>
        <location evidence="1">Cell wall</location>
        <topology evidence="1">Peptidoglycan-anchor</topology>
    </subcellularLocation>
</comment>
<feature type="region of interest" description="Disordered" evidence="7">
    <location>
        <begin position="1321"/>
        <end position="1443"/>
    </location>
</feature>
<evidence type="ECO:0000256" key="8">
    <source>
        <dbReference type="SAM" id="Phobius"/>
    </source>
</evidence>
<feature type="domain" description="Collagen binding" evidence="10">
    <location>
        <begin position="227"/>
        <end position="343"/>
    </location>
</feature>
<feature type="chain" id="PRO_5012394748" evidence="9">
    <location>
        <begin position="23"/>
        <end position="1469"/>
    </location>
</feature>
<dbReference type="STRING" id="1313296.SAMN05661091_0963"/>
<dbReference type="Pfam" id="PF05737">
    <property type="entry name" value="Collagen_bind"/>
    <property type="match status" value="5"/>
</dbReference>
<dbReference type="InterPro" id="IPR011252">
    <property type="entry name" value="Fibrogen-bd_dom1"/>
</dbReference>
<dbReference type="GO" id="GO:0005518">
    <property type="term" value="F:collagen binding"/>
    <property type="evidence" value="ECO:0007669"/>
    <property type="project" value="InterPro"/>
</dbReference>
<feature type="domain" description="Collagen binding" evidence="10">
    <location>
        <begin position="641"/>
        <end position="767"/>
    </location>
</feature>
<feature type="domain" description="SpaA-like prealbumin fold" evidence="11">
    <location>
        <begin position="1131"/>
        <end position="1218"/>
    </location>
</feature>
<keyword evidence="8" id="KW-1133">Transmembrane helix</keyword>
<dbReference type="RefSeq" id="WP_210190640.1">
    <property type="nucleotide sequence ID" value="NZ_LT840184.1"/>
</dbReference>
<evidence type="ECO:0000313" key="14">
    <source>
        <dbReference type="Proteomes" id="UP000192940"/>
    </source>
</evidence>
<keyword evidence="8" id="KW-0472">Membrane</keyword>
<evidence type="ECO:0000256" key="1">
    <source>
        <dbReference type="ARBA" id="ARBA00004168"/>
    </source>
</evidence>
<dbReference type="SUPFAM" id="SSF49478">
    <property type="entry name" value="Cna protein B-type domain"/>
    <property type="match status" value="3"/>
</dbReference>
<dbReference type="EMBL" id="LT840184">
    <property type="protein sequence ID" value="SMF73429.1"/>
    <property type="molecule type" value="Genomic_DNA"/>
</dbReference>
<dbReference type="InterPro" id="IPR013783">
    <property type="entry name" value="Ig-like_fold"/>
</dbReference>
<gene>
    <name evidence="13" type="ORF">SAMN05661091_0963</name>
</gene>
<dbReference type="InterPro" id="IPR008966">
    <property type="entry name" value="Adhesion_dom_sf"/>
</dbReference>
<dbReference type="Gene3D" id="2.60.40.740">
    <property type="match status" value="5"/>
</dbReference>
<accession>A0A1X7GSR2</accession>
<dbReference type="NCBIfam" id="TIGR01167">
    <property type="entry name" value="LPXTG_anchor"/>
    <property type="match status" value="1"/>
</dbReference>
<feature type="transmembrane region" description="Helical" evidence="8">
    <location>
        <begin position="1442"/>
        <end position="1461"/>
    </location>
</feature>
<evidence type="ECO:0000256" key="4">
    <source>
        <dbReference type="ARBA" id="ARBA00022525"/>
    </source>
</evidence>
<name>A0A1X7GSR2_9BACL</name>
<evidence type="ECO:0000259" key="12">
    <source>
        <dbReference type="Pfam" id="PF17961"/>
    </source>
</evidence>
<feature type="compositionally biased region" description="Pro residues" evidence="7">
    <location>
        <begin position="1330"/>
        <end position="1342"/>
    </location>
</feature>
<dbReference type="InterPro" id="IPR008456">
    <property type="entry name" value="Collagen-bd_dom"/>
</dbReference>
<organism evidence="13 14">
    <name type="scientific">Paenibacillus uliginis N3/975</name>
    <dbReference type="NCBI Taxonomy" id="1313296"/>
    <lineage>
        <taxon>Bacteria</taxon>
        <taxon>Bacillati</taxon>
        <taxon>Bacillota</taxon>
        <taxon>Bacilli</taxon>
        <taxon>Bacillales</taxon>
        <taxon>Paenibacillaceae</taxon>
        <taxon>Paenibacillus</taxon>
    </lineage>
</organism>
<evidence type="ECO:0000256" key="7">
    <source>
        <dbReference type="SAM" id="MobiDB-lite"/>
    </source>
</evidence>
<proteinExistence type="inferred from homology"/>
<comment type="similarity">
    <text evidence="2">Belongs to the serine-aspartate repeat-containing protein (SDr) family.</text>
</comment>
<dbReference type="SUPFAM" id="SSF117074">
    <property type="entry name" value="Hypothetical protein PA1324"/>
    <property type="match status" value="1"/>
</dbReference>
<dbReference type="Pfam" id="PF17802">
    <property type="entry name" value="SpaA"/>
    <property type="match status" value="4"/>
</dbReference>
<sequence>MYLFLIAALMINLLIPTSITSAADELVNPVVSEEGQFVTDETVTDEIVTDESVTEENVTDESTTDKTVTESVYKDEKDKKNPIIITKNIITGVVIKDKDGNLIETVRPDQGSRVQVDFDWKLPADHGYKDGATFTFDLPDKFKVDRVLTGDLDGGVGEYEVTPEGTVTFTFNDSIEDNEELTGYFFVWREFEESKFEGGTQQEVVFEFTETDIVTIPVHFKSKNDREIKKSGTTNKGMNPNEISWEVDFNIGEKKIDGAVFKDELPDGLKIKENSIKLYPLEVQLNGSVIPGSQLTTVTPQLSGNGFELQLGNIDSAYRVEYITEITGTSDKTYTNKATLSGSTGEILKESASVDVKFSKPLDKKSTHYDSTSQTITWAIQYNYNEQVIQQQKAWIKDTFDKNHQLLDKDSFEVYEMTINDNGSASRKTGTPLVKGTDYTVNDTAKGFELAFQNDVNVAYEIFYKTSAIKRVHEDKYTVVNKVEIADGTEKEIGRDINQVIFWKSAGEVDYAAKTIEWKLSLNDDKKTMENVVIQDSFAGQGLTFLPETLKVSGLKLDNGDGNGNYTIKPDLTYDEGFKLEFKEPTSTNHFITYKTYFDPTRVNKEPYKNKAVLNWKENNVSQPSITKSATVDPDNYTKDNGNKMGKYNAVTKEITWTIDVNYNLHNIQDAVVRDFYTGEQTFLPDSLTVHHLTLNGGSNGVDVGAEVPADKYSFEPKTENGKNGFELKLGSIDSAYRITYKTSLKGHPVAKVYSNNATLYDSQTPDKVIFEKGTSVTPKFGGEYVIKTGKQGTGENQDFAYWEVNINRSLSHIDAGAVLTDTLSSNQILVKDSFKLYEYKADSSGNLIKGGLVDESEYTLDVQGNSFKLVFVNKIETSFVLEYQSFINADNGETITNNVNFQGQSSGTVDEKNENQVIVKFSGAGGGANSPGKGNLKVIKVDADSKKPLAGAKFGLYDKSGSNLLEELVTDENGEAVFKDYKYKDYMLKELSAPDGYLIAEEYKNGSIIKFKADKPDSTVKFTIENVKGNWSVELTKVEQDDETRTLEGAVFKLQYLEGGKYSDVPKHTELTTDANGKIQLTDLKPGSYQFIEIKAPKGYKLNANPIPFTIEPNQTSPKVLVALNEIYVGAVELLKEDADTGSILAGAEFELWDAEGHVLKRDLITDQDGKLFVDQLKAGSYQFVETKSPEGYILNLEPLKFEIIDDTKVQVVFKNKLETGSVKLTKIELGRPAIKLSGAEFRILDANKVPVKNREGKEIAGLTTDSKGELQIPELRPGKYYVEETRAPYGYSIKDKLTEIEVIGGKETVVTVENIRIPVTGGGGENNPNPPVGPNPPVNPDPEKPVKPDPEKPVDPTEPGETVDPVEPTNPTDPTDSGDGTDTNPPVDGGTESGGSDNSGKNPNQGTKPTNGGNGKTPVESTKPQKPGNVLPKTGEDSPLPLQLAGFGSIVLGLALLVLRKKQVLHK</sequence>
<feature type="signal peptide" evidence="9">
    <location>
        <begin position="1"/>
        <end position="22"/>
    </location>
</feature>
<dbReference type="GO" id="GO:0007155">
    <property type="term" value="P:cell adhesion"/>
    <property type="evidence" value="ECO:0007669"/>
    <property type="project" value="InterPro"/>
</dbReference>
<evidence type="ECO:0000256" key="5">
    <source>
        <dbReference type="ARBA" id="ARBA00022729"/>
    </source>
</evidence>
<reference evidence="13 14" key="1">
    <citation type="submission" date="2017-04" db="EMBL/GenBank/DDBJ databases">
        <authorList>
            <person name="Afonso C.L."/>
            <person name="Miller P.J."/>
            <person name="Scott M.A."/>
            <person name="Spackman E."/>
            <person name="Goraichik I."/>
            <person name="Dimitrov K.M."/>
            <person name="Suarez D.L."/>
            <person name="Swayne D.E."/>
        </authorList>
    </citation>
    <scope>NUCLEOTIDE SEQUENCE [LARGE SCALE GENOMIC DNA]</scope>
    <source>
        <strain evidence="13 14">N3/975</strain>
    </source>
</reference>
<feature type="domain" description="SpaA-like prealbumin fold" evidence="11">
    <location>
        <begin position="1033"/>
        <end position="1116"/>
    </location>
</feature>
<evidence type="ECO:0000256" key="9">
    <source>
        <dbReference type="SAM" id="SignalP"/>
    </source>
</evidence>
<dbReference type="SUPFAM" id="SSF49401">
    <property type="entry name" value="Bacterial adhesins"/>
    <property type="match status" value="6"/>
</dbReference>
<keyword evidence="3" id="KW-0134">Cell wall</keyword>
<keyword evidence="4" id="KW-0964">Secreted</keyword>
<keyword evidence="5 9" id="KW-0732">Signal</keyword>
<feature type="compositionally biased region" description="Low complexity" evidence="7">
    <location>
        <begin position="1404"/>
        <end position="1413"/>
    </location>
</feature>
<feature type="domain" description="Collagen binding" evidence="10">
    <location>
        <begin position="506"/>
        <end position="617"/>
    </location>
</feature>
<dbReference type="Gene3D" id="2.60.40.1280">
    <property type="match status" value="1"/>
</dbReference>
<feature type="compositionally biased region" description="Low complexity" evidence="7">
    <location>
        <begin position="1371"/>
        <end position="1388"/>
    </location>
</feature>
<keyword evidence="14" id="KW-1185">Reference proteome</keyword>
<feature type="domain" description="SpaA-like prealbumin fold" evidence="11">
    <location>
        <begin position="1223"/>
        <end position="1316"/>
    </location>
</feature>
<evidence type="ECO:0000259" key="11">
    <source>
        <dbReference type="Pfam" id="PF17802"/>
    </source>
</evidence>
<dbReference type="PANTHER" id="PTHR36108:SF13">
    <property type="entry name" value="COLOSSIN-B-RELATED"/>
    <property type="match status" value="1"/>
</dbReference>
<dbReference type="Pfam" id="PF17961">
    <property type="entry name" value="Big_8"/>
    <property type="match status" value="1"/>
</dbReference>